<evidence type="ECO:0000256" key="2">
    <source>
        <dbReference type="ARBA" id="ARBA00022556"/>
    </source>
</evidence>
<dbReference type="Gene3D" id="3.20.20.370">
    <property type="entry name" value="Glycoside hydrolase/deacetylase"/>
    <property type="match status" value="1"/>
</dbReference>
<dbReference type="InterPro" id="IPR050248">
    <property type="entry name" value="Polysacc_deacetylase_ArnD"/>
</dbReference>
<dbReference type="HAMAP" id="MF_01870">
    <property type="entry name" value="ArnD"/>
    <property type="match status" value="1"/>
</dbReference>
<dbReference type="GO" id="GO:0036108">
    <property type="term" value="P:4-amino-4-deoxy-alpha-L-arabinopyranosyl undecaprenyl phosphate biosynthetic process"/>
    <property type="evidence" value="ECO:0007669"/>
    <property type="project" value="UniProtKB-UniRule"/>
</dbReference>
<dbReference type="InterPro" id="IPR011330">
    <property type="entry name" value="Glyco_hydro/deAcase_b/a-brl"/>
</dbReference>
<dbReference type="AlphaFoldDB" id="A0A2K8QSL0"/>
<evidence type="ECO:0000313" key="8">
    <source>
        <dbReference type="EMBL" id="ATZ96491.1"/>
    </source>
</evidence>
<dbReference type="Proteomes" id="UP000231901">
    <property type="component" value="Chromosome"/>
</dbReference>
<dbReference type="PANTHER" id="PTHR10587:SF137">
    <property type="entry name" value="4-DEOXY-4-FORMAMIDO-L-ARABINOSE-PHOSPHOUNDECAPRENOL DEFORMYLASE ARND-RELATED"/>
    <property type="match status" value="1"/>
</dbReference>
<keyword evidence="4 7" id="KW-0448">Lipopolysaccharide biosynthesis</keyword>
<dbReference type="InterPro" id="IPR023557">
    <property type="entry name" value="ArnD"/>
</dbReference>
<evidence type="ECO:0000256" key="6">
    <source>
        <dbReference type="ARBA" id="ARBA00023251"/>
    </source>
</evidence>
<comment type="function">
    <text evidence="7">Catalyzes the deformylation of 4-deoxy-4-formamido-L-arabinose-phosphoundecaprenol to 4-amino-4-deoxy-L-arabinose-phosphoundecaprenol. The modified arabinose is attached to lipid A and is required for resistance to polymyxin and cationic antimicrobial peptides.</text>
</comment>
<dbReference type="NCBIfam" id="NF011923">
    <property type="entry name" value="PRK15394.1"/>
    <property type="match status" value="1"/>
</dbReference>
<proteinExistence type="inferred from homology"/>
<keyword evidence="6 7" id="KW-0046">Antibiotic resistance</keyword>
<dbReference type="PROSITE" id="PS51677">
    <property type="entry name" value="NODB"/>
    <property type="match status" value="1"/>
</dbReference>
<dbReference type="UniPathway" id="UPA00036">
    <property type="reaction ID" value="UER00496"/>
</dbReference>
<evidence type="ECO:0000256" key="4">
    <source>
        <dbReference type="ARBA" id="ARBA00022985"/>
    </source>
</evidence>
<dbReference type="KEGG" id="dfn:CVE23_22450"/>
<dbReference type="UniPathway" id="UPA00030"/>
<keyword evidence="3 7" id="KW-0378">Hydrolase</keyword>
<dbReference type="GeneID" id="66567084"/>
<keyword evidence="1 7" id="KW-0444">Lipid biosynthesis</keyword>
<accession>A0A2K8QSL0</accession>
<keyword evidence="2 7" id="KW-0441">Lipid A biosynthesis</keyword>
<evidence type="ECO:0000313" key="9">
    <source>
        <dbReference type="Proteomes" id="UP000231901"/>
    </source>
</evidence>
<dbReference type="EC" id="3.5.1.n3" evidence="7"/>
<evidence type="ECO:0000256" key="3">
    <source>
        <dbReference type="ARBA" id="ARBA00022801"/>
    </source>
</evidence>
<comment type="pathway">
    <text evidence="7">Bacterial outer membrane biogenesis; lipopolysaccharide biosynthesis.</text>
</comment>
<name>A0A2K8QSL0_9GAMM</name>
<comment type="pathway">
    <text evidence="7">Glycolipid biosynthesis; 4-amino-4-deoxy-alpha-L-arabinose undecaprenyl phosphate biosynthesis; 4-amino-4-deoxy-alpha-L-arabinose undecaprenyl phosphate from UDP-4-deoxy-4-formamido-beta-L-arabinose and undecaprenyl phosphate: step 2/2.</text>
</comment>
<dbReference type="EMBL" id="CP025003">
    <property type="protein sequence ID" value="ATZ96491.1"/>
    <property type="molecule type" value="Genomic_DNA"/>
</dbReference>
<evidence type="ECO:0000256" key="5">
    <source>
        <dbReference type="ARBA" id="ARBA00023098"/>
    </source>
</evidence>
<keyword evidence="9" id="KW-1185">Reference proteome</keyword>
<organism evidence="8 9">
    <name type="scientific">Dickeya fangzhongdai</name>
    <dbReference type="NCBI Taxonomy" id="1778540"/>
    <lineage>
        <taxon>Bacteria</taxon>
        <taxon>Pseudomonadati</taxon>
        <taxon>Pseudomonadota</taxon>
        <taxon>Gammaproteobacteria</taxon>
        <taxon>Enterobacterales</taxon>
        <taxon>Pectobacteriaceae</taxon>
        <taxon>Dickeya</taxon>
    </lineage>
</organism>
<sequence>MRKVGLRIDVDTWRGTRVGVPRLLELLDVYGVRASFFFSVGPDNMGRHLWRLIRPVFLWKMLRSRAASLYGWDILLAGTAWPGRVIGRGLPEPIRAASRQHEVGLHAWDHFAWQTWAGVWDQAKMEQQIRLAYEALQSITGEPVACSAVAGWRADQTAVEAKQQFGFRYNSDCRGTAPFRPLLNDGSTGTVQIPVTLPTWDEAVGRETSAADFNRYILDKIRQDQGTPVYTIHAEVEGIVMSDQFGELLALAEQEGIRFCPLSELLPDDPDTLPVGRVVRGSLAGRDGWLGCQQTVEAA</sequence>
<dbReference type="GO" id="GO:0016811">
    <property type="term" value="F:hydrolase activity, acting on carbon-nitrogen (but not peptide) bonds, in linear amides"/>
    <property type="evidence" value="ECO:0007669"/>
    <property type="project" value="UniProtKB-UniRule"/>
</dbReference>
<dbReference type="GO" id="GO:0009103">
    <property type="term" value="P:lipopolysaccharide biosynthetic process"/>
    <property type="evidence" value="ECO:0007669"/>
    <property type="project" value="UniProtKB-UniRule"/>
</dbReference>
<keyword evidence="5 7" id="KW-0443">Lipid metabolism</keyword>
<comment type="catalytic activity">
    <reaction evidence="7">
        <text>4-deoxy-4-formamido-alpha-L-arabinopyranosyl di-trans,octa-cis-undecaprenyl phosphate + H2O = 4-amino-4-deoxy-alpha-L-arabinopyranosyl di-trans,octa-cis-undecaprenyl phosphate + formate</text>
        <dbReference type="Rhea" id="RHEA:27734"/>
        <dbReference type="ChEBI" id="CHEBI:15377"/>
        <dbReference type="ChEBI" id="CHEBI:15740"/>
        <dbReference type="ChEBI" id="CHEBI:58909"/>
        <dbReference type="ChEBI" id="CHEBI:60463"/>
        <dbReference type="EC" id="3.5.1.n3"/>
    </reaction>
</comment>
<comment type="similarity">
    <text evidence="7">Belongs to the polysaccharide deacetylase family. ArnD deformylase subfamily.</text>
</comment>
<evidence type="ECO:0000256" key="1">
    <source>
        <dbReference type="ARBA" id="ARBA00022516"/>
    </source>
</evidence>
<dbReference type="RefSeq" id="WP_038920714.1">
    <property type="nucleotide sequence ID" value="NZ_BMJF01000013.1"/>
</dbReference>
<dbReference type="OrthoDB" id="5589314at2"/>
<dbReference type="PANTHER" id="PTHR10587">
    <property type="entry name" value="GLYCOSYL TRANSFERASE-RELATED"/>
    <property type="match status" value="1"/>
</dbReference>
<gene>
    <name evidence="7" type="primary">arnD</name>
    <name evidence="8" type="ORF">CVE23_22450</name>
</gene>
<dbReference type="Pfam" id="PF01522">
    <property type="entry name" value="Polysacc_deac_1"/>
    <property type="match status" value="1"/>
</dbReference>
<evidence type="ECO:0000256" key="7">
    <source>
        <dbReference type="HAMAP-Rule" id="MF_01870"/>
    </source>
</evidence>
<dbReference type="SUPFAM" id="SSF88713">
    <property type="entry name" value="Glycoside hydrolase/deacetylase"/>
    <property type="match status" value="1"/>
</dbReference>
<dbReference type="GO" id="GO:0009245">
    <property type="term" value="P:lipid A biosynthetic process"/>
    <property type="evidence" value="ECO:0007669"/>
    <property type="project" value="UniProtKB-UniRule"/>
</dbReference>
<dbReference type="GO" id="GO:0016020">
    <property type="term" value="C:membrane"/>
    <property type="evidence" value="ECO:0007669"/>
    <property type="project" value="GOC"/>
</dbReference>
<protein>
    <recommendedName>
        <fullName evidence="7">Probable 4-deoxy-4-formamido-L-arabinose-phosphoundecaprenol deformylase ArnD</fullName>
        <ecNumber evidence="7">3.5.1.n3</ecNumber>
    </recommendedName>
</protein>
<dbReference type="InterPro" id="IPR002509">
    <property type="entry name" value="NODB_dom"/>
</dbReference>
<dbReference type="GO" id="GO:0046677">
    <property type="term" value="P:response to antibiotic"/>
    <property type="evidence" value="ECO:0007669"/>
    <property type="project" value="UniProtKB-KW"/>
</dbReference>
<reference evidence="9" key="1">
    <citation type="journal article" date="2018" name="Genome Announc.">
        <title>Complete genome sequence of a Dickeya fangzhongdai type strain causing bleeding canker of pear tree trunks.</title>
        <authorList>
            <person name="Zhao Y."/>
            <person name="Tian Y."/>
            <person name="Li X."/>
            <person name="Hu B."/>
        </authorList>
    </citation>
    <scope>NUCLEOTIDE SEQUENCE [LARGE SCALE GENOMIC DNA]</scope>
    <source>
        <strain evidence="9">DSM 101947</strain>
    </source>
</reference>